<protein>
    <submittedName>
        <fullName evidence="1">Uncharacterized protein</fullName>
    </submittedName>
</protein>
<dbReference type="AlphaFoldDB" id="A0A0C3DLK9"/>
<name>A0A0C3DLK9_9AGAM</name>
<reference evidence="2" key="2">
    <citation type="submission" date="2015-01" db="EMBL/GenBank/DDBJ databases">
        <title>Evolutionary Origins and Diversification of the Mycorrhizal Mutualists.</title>
        <authorList>
            <consortium name="DOE Joint Genome Institute"/>
            <consortium name="Mycorrhizal Genomics Consortium"/>
            <person name="Kohler A."/>
            <person name="Kuo A."/>
            <person name="Nagy L.G."/>
            <person name="Floudas D."/>
            <person name="Copeland A."/>
            <person name="Barry K.W."/>
            <person name="Cichocki N."/>
            <person name="Veneault-Fourrey C."/>
            <person name="LaButti K."/>
            <person name="Lindquist E.A."/>
            <person name="Lipzen A."/>
            <person name="Lundell T."/>
            <person name="Morin E."/>
            <person name="Murat C."/>
            <person name="Riley R."/>
            <person name="Ohm R."/>
            <person name="Sun H."/>
            <person name="Tunlid A."/>
            <person name="Henrissat B."/>
            <person name="Grigoriev I.V."/>
            <person name="Hibbett D.S."/>
            <person name="Martin F."/>
        </authorList>
    </citation>
    <scope>NUCLEOTIDE SEQUENCE [LARGE SCALE GENOMIC DNA]</scope>
    <source>
        <strain evidence="2">Foug A</strain>
    </source>
</reference>
<reference evidence="1 2" key="1">
    <citation type="submission" date="2014-04" db="EMBL/GenBank/DDBJ databases">
        <authorList>
            <consortium name="DOE Joint Genome Institute"/>
            <person name="Kuo A."/>
            <person name="Kohler A."/>
            <person name="Nagy L.G."/>
            <person name="Floudas D."/>
            <person name="Copeland A."/>
            <person name="Barry K.W."/>
            <person name="Cichocki N."/>
            <person name="Veneault-Fourrey C."/>
            <person name="LaButti K."/>
            <person name="Lindquist E.A."/>
            <person name="Lipzen A."/>
            <person name="Lundell T."/>
            <person name="Morin E."/>
            <person name="Murat C."/>
            <person name="Sun H."/>
            <person name="Tunlid A."/>
            <person name="Henrissat B."/>
            <person name="Grigoriev I.V."/>
            <person name="Hibbett D.S."/>
            <person name="Martin F."/>
            <person name="Nordberg H.P."/>
            <person name="Cantor M.N."/>
            <person name="Hua S.X."/>
        </authorList>
    </citation>
    <scope>NUCLEOTIDE SEQUENCE [LARGE SCALE GENOMIC DNA]</scope>
    <source>
        <strain evidence="1 2">Foug A</strain>
    </source>
</reference>
<dbReference type="EMBL" id="KN822108">
    <property type="protein sequence ID" value="KIM56946.1"/>
    <property type="molecule type" value="Genomic_DNA"/>
</dbReference>
<evidence type="ECO:0000313" key="2">
    <source>
        <dbReference type="Proteomes" id="UP000053989"/>
    </source>
</evidence>
<organism evidence="1 2">
    <name type="scientific">Scleroderma citrinum Foug A</name>
    <dbReference type="NCBI Taxonomy" id="1036808"/>
    <lineage>
        <taxon>Eukaryota</taxon>
        <taxon>Fungi</taxon>
        <taxon>Dikarya</taxon>
        <taxon>Basidiomycota</taxon>
        <taxon>Agaricomycotina</taxon>
        <taxon>Agaricomycetes</taxon>
        <taxon>Agaricomycetidae</taxon>
        <taxon>Boletales</taxon>
        <taxon>Sclerodermatineae</taxon>
        <taxon>Sclerodermataceae</taxon>
        <taxon>Scleroderma</taxon>
    </lineage>
</organism>
<dbReference type="InParanoid" id="A0A0C3DLK9"/>
<proteinExistence type="predicted"/>
<gene>
    <name evidence="1" type="ORF">SCLCIDRAFT_1219983</name>
</gene>
<evidence type="ECO:0000313" key="1">
    <source>
        <dbReference type="EMBL" id="KIM56946.1"/>
    </source>
</evidence>
<keyword evidence="2" id="KW-1185">Reference proteome</keyword>
<accession>A0A0C3DLK9</accession>
<dbReference type="Proteomes" id="UP000053989">
    <property type="component" value="Unassembled WGS sequence"/>
</dbReference>
<dbReference type="HOGENOM" id="CLU_3051694_0_0_1"/>
<sequence length="54" mass="6169">MDRLSYHDKGWHLTFDSGIHSDIRYASRFTASSPHTLTLTLPTVIPRKAKLLSE</sequence>